<dbReference type="SUPFAM" id="SSF52467">
    <property type="entry name" value="DHS-like NAD/FAD-binding domain"/>
    <property type="match status" value="1"/>
</dbReference>
<dbReference type="Pfam" id="PF01916">
    <property type="entry name" value="DS"/>
    <property type="match status" value="1"/>
</dbReference>
<reference evidence="10" key="1">
    <citation type="journal article" date="2004" name="Nature">
        <title>Genome duplication in the teleost fish Tetraodon nigroviridis reveals the early vertebrate proto-karyotype.</title>
        <authorList>
            <person name="Jaillon O."/>
            <person name="Aury J.-M."/>
            <person name="Brunet F."/>
            <person name="Petit J.-L."/>
            <person name="Stange-Thomann N."/>
            <person name="Mauceli E."/>
            <person name="Bouneau L."/>
            <person name="Fischer C."/>
            <person name="Ozouf-Costaz C."/>
            <person name="Bernot A."/>
            <person name="Nicaud S."/>
            <person name="Jaffe D."/>
            <person name="Fisher S."/>
            <person name="Lutfalla G."/>
            <person name="Dossat C."/>
            <person name="Segurens B."/>
            <person name="Dasilva C."/>
            <person name="Salanoubat M."/>
            <person name="Levy M."/>
            <person name="Boudet N."/>
            <person name="Castellano S."/>
            <person name="Anthouard V."/>
            <person name="Jubin C."/>
            <person name="Castelli V."/>
            <person name="Katinka M."/>
            <person name="Vacherie B."/>
            <person name="Biemont C."/>
            <person name="Skalli Z."/>
            <person name="Cattolico L."/>
            <person name="Poulain J."/>
            <person name="De Berardinis V."/>
            <person name="Cruaud C."/>
            <person name="Duprat S."/>
            <person name="Brottier P."/>
            <person name="Coutanceau J.-P."/>
            <person name="Gouzy J."/>
            <person name="Parra G."/>
            <person name="Lardier G."/>
            <person name="Chapple C."/>
            <person name="McKernan K.J."/>
            <person name="McEwan P."/>
            <person name="Bosak S."/>
            <person name="Kellis M."/>
            <person name="Volff J.-N."/>
            <person name="Guigo R."/>
            <person name="Zody M.C."/>
            <person name="Mesirov J."/>
            <person name="Lindblad-Toh K."/>
            <person name="Birren B."/>
            <person name="Nusbaum C."/>
            <person name="Kahn D."/>
            <person name="Robinson-Rechavi M."/>
            <person name="Laudet V."/>
            <person name="Schachter V."/>
            <person name="Quetier F."/>
            <person name="Saurin W."/>
            <person name="Scarpelli C."/>
            <person name="Wincker P."/>
            <person name="Lander E.S."/>
            <person name="Weissenbach J."/>
            <person name="Roest Crollius H."/>
        </authorList>
    </citation>
    <scope>NUCLEOTIDE SEQUENCE [LARGE SCALE GENOMIC DNA]</scope>
</reference>
<dbReference type="InterPro" id="IPR036982">
    <property type="entry name" value="Deoxyhypusine_synthase_sf"/>
</dbReference>
<organism evidence="9 10">
    <name type="scientific">Tetraodon nigroviridis</name>
    <name type="common">Spotted green pufferfish</name>
    <name type="synonym">Chelonodon nigroviridis</name>
    <dbReference type="NCBI Taxonomy" id="99883"/>
    <lineage>
        <taxon>Eukaryota</taxon>
        <taxon>Metazoa</taxon>
        <taxon>Chordata</taxon>
        <taxon>Craniata</taxon>
        <taxon>Vertebrata</taxon>
        <taxon>Euteleostomi</taxon>
        <taxon>Actinopterygii</taxon>
        <taxon>Neopterygii</taxon>
        <taxon>Teleostei</taxon>
        <taxon>Neoteleostei</taxon>
        <taxon>Acanthomorphata</taxon>
        <taxon>Eupercaria</taxon>
        <taxon>Tetraodontiformes</taxon>
        <taxon>Tetradontoidea</taxon>
        <taxon>Tetraodontidae</taxon>
        <taxon>Tetraodon</taxon>
    </lineage>
</organism>
<dbReference type="HOGENOM" id="CLU_039781_0_0_1"/>
<dbReference type="PANTHER" id="PTHR11703:SF0">
    <property type="entry name" value="DEOXYHYPUSINE SYNTHASE"/>
    <property type="match status" value="1"/>
</dbReference>
<dbReference type="FunCoup" id="H3CCA8">
    <property type="interactions" value="1358"/>
</dbReference>
<sequence length="361" mass="40053">FKGNMAHELHKPTNVYRHSVPFPEDAPKVQGYDFNQGVNYKALMQSFYNTGFQATHFGQAVREINRMIEKRKQPWNAPDKGDGEKHPPFCPCRSSCTIFLGYTSNMISSGVRESIRFLAQHRMVDVLVTTAGGIEEDLIKCFAPLYLGDFHMSGKDLSGCFCCRIGNLLMPDHNYTLLHIWITPILEQMLLEQKNQGVHWTPSKMIHRLGKEINNPESVCYWAYKSDIPVFSPALTDGAIGDFLYLFSADTPGLILDITEDISRMNSMALAANSTGIIILGGGVAKHHICNANFWRQGADFAVYVNTAQESDGSDSGARPDEAVTWGKIKAEAKPVKVIADATLVFPLLVAETFAVSANKD</sequence>
<evidence type="ECO:0000256" key="1">
    <source>
        <dbReference type="ARBA" id="ARBA00000952"/>
    </source>
</evidence>
<comment type="catalytic activity">
    <reaction evidence="1">
        <text>[eIF5A protein]-L-lysine + spermidine = [eIF5A protein]-deoxyhypusine + propane-1,3-diamine</text>
        <dbReference type="Rhea" id="RHEA:33299"/>
        <dbReference type="Rhea" id="RHEA-COMP:10143"/>
        <dbReference type="Rhea" id="RHEA-COMP:10144"/>
        <dbReference type="ChEBI" id="CHEBI:29969"/>
        <dbReference type="ChEBI" id="CHEBI:57484"/>
        <dbReference type="ChEBI" id="CHEBI:57834"/>
        <dbReference type="ChEBI" id="CHEBI:82657"/>
        <dbReference type="EC" id="2.5.1.46"/>
    </reaction>
</comment>
<evidence type="ECO:0000313" key="10">
    <source>
        <dbReference type="Proteomes" id="UP000007303"/>
    </source>
</evidence>
<keyword evidence="6" id="KW-0808">Transferase</keyword>
<evidence type="ECO:0000256" key="2">
    <source>
        <dbReference type="ARBA" id="ARBA00001911"/>
    </source>
</evidence>
<evidence type="ECO:0000256" key="7">
    <source>
        <dbReference type="ARBA" id="ARBA00023027"/>
    </source>
</evidence>
<dbReference type="Gene3D" id="3.40.910.10">
    <property type="entry name" value="Deoxyhypusine synthase"/>
    <property type="match status" value="1"/>
</dbReference>
<dbReference type="EC" id="2.5.1.46" evidence="5"/>
<dbReference type="NCBIfam" id="TIGR00321">
    <property type="entry name" value="dhys"/>
    <property type="match status" value="1"/>
</dbReference>
<dbReference type="GO" id="GO:0005737">
    <property type="term" value="C:cytoplasm"/>
    <property type="evidence" value="ECO:0007669"/>
    <property type="project" value="TreeGrafter"/>
</dbReference>
<proteinExistence type="inferred from homology"/>
<dbReference type="PANTHER" id="PTHR11703">
    <property type="entry name" value="DEOXYHYPUSINE SYNTHASE"/>
    <property type="match status" value="1"/>
</dbReference>
<dbReference type="Proteomes" id="UP000007303">
    <property type="component" value="Unassembled WGS sequence"/>
</dbReference>
<dbReference type="InterPro" id="IPR002773">
    <property type="entry name" value="Deoxyhypusine_synthase"/>
</dbReference>
<reference evidence="9" key="2">
    <citation type="submission" date="2025-08" db="UniProtKB">
        <authorList>
            <consortium name="Ensembl"/>
        </authorList>
    </citation>
    <scope>IDENTIFICATION</scope>
</reference>
<keyword evidence="8" id="KW-0386">Hypusine biosynthesis</keyword>
<dbReference type="Ensembl" id="ENSTNIT00000006028.1">
    <property type="protein sequence ID" value="ENSTNIP00000005880.1"/>
    <property type="gene ID" value="ENSTNIG00000003296.1"/>
</dbReference>
<evidence type="ECO:0000313" key="9">
    <source>
        <dbReference type="Ensembl" id="ENSTNIP00000005880.1"/>
    </source>
</evidence>
<dbReference type="InParanoid" id="H3CCA8"/>
<evidence type="ECO:0000256" key="8">
    <source>
        <dbReference type="ARBA" id="ARBA00023256"/>
    </source>
</evidence>
<name>H3CCA8_TETNG</name>
<keyword evidence="7" id="KW-0520">NAD</keyword>
<comment type="cofactor">
    <cofactor evidence="2">
        <name>NAD(+)</name>
        <dbReference type="ChEBI" id="CHEBI:57540"/>
    </cofactor>
</comment>
<dbReference type="FunFam" id="3.40.910.10:FF:000001">
    <property type="entry name" value="Probable deoxyhypusine synthase"/>
    <property type="match status" value="1"/>
</dbReference>
<comment type="similarity">
    <text evidence="4">Belongs to the deoxyhypusine synthase family.</text>
</comment>
<evidence type="ECO:0000256" key="5">
    <source>
        <dbReference type="ARBA" id="ARBA00012683"/>
    </source>
</evidence>
<evidence type="ECO:0000256" key="6">
    <source>
        <dbReference type="ARBA" id="ARBA00022679"/>
    </source>
</evidence>
<comment type="pathway">
    <text evidence="3">Protein modification; eIF5A hypusination.</text>
</comment>
<keyword evidence="10" id="KW-1185">Reference proteome</keyword>
<reference evidence="9" key="3">
    <citation type="submission" date="2025-09" db="UniProtKB">
        <authorList>
            <consortium name="Ensembl"/>
        </authorList>
    </citation>
    <scope>IDENTIFICATION</scope>
</reference>
<protein>
    <recommendedName>
        <fullName evidence="5">deoxyhypusine synthase</fullName>
        <ecNumber evidence="5">2.5.1.46</ecNumber>
    </recommendedName>
</protein>
<dbReference type="GeneTree" id="ENSGT00390000008063"/>
<dbReference type="AlphaFoldDB" id="H3CCA8"/>
<dbReference type="STRING" id="99883.ENSTNIP00000005880"/>
<dbReference type="GO" id="GO:0034038">
    <property type="term" value="F:deoxyhypusine synthase activity"/>
    <property type="evidence" value="ECO:0007669"/>
    <property type="project" value="UniProtKB-EC"/>
</dbReference>
<accession>H3CCA8</accession>
<evidence type="ECO:0000256" key="3">
    <source>
        <dbReference type="ARBA" id="ARBA00005041"/>
    </source>
</evidence>
<evidence type="ECO:0000256" key="4">
    <source>
        <dbReference type="ARBA" id="ARBA00009892"/>
    </source>
</evidence>
<dbReference type="OMA" id="FGMAIEQ"/>
<dbReference type="InterPro" id="IPR029035">
    <property type="entry name" value="DHS-like_NAD/FAD-binding_dom"/>
</dbReference>